<dbReference type="PANTHER" id="PTHR45947:SF3">
    <property type="entry name" value="SULFOQUINOVOSYL TRANSFERASE SQD2"/>
    <property type="match status" value="1"/>
</dbReference>
<comment type="caution">
    <text evidence="2">The sequence shown here is derived from an EMBL/GenBank/DDBJ whole genome shotgun (WGS) entry which is preliminary data.</text>
</comment>
<dbReference type="SUPFAM" id="SSF53756">
    <property type="entry name" value="UDP-Glycosyltransferase/glycogen phosphorylase"/>
    <property type="match status" value="1"/>
</dbReference>
<organism evidence="2 3">
    <name type="scientific">Candidatus Woesebacteria bacterium RBG_19FT_COMBO_37_29</name>
    <dbReference type="NCBI Taxonomy" id="1802486"/>
    <lineage>
        <taxon>Bacteria</taxon>
        <taxon>Candidatus Woeseibacteriota</taxon>
    </lineage>
</organism>
<reference evidence="2 3" key="1">
    <citation type="journal article" date="2016" name="Nat. Commun.">
        <title>Thousands of microbial genomes shed light on interconnected biogeochemical processes in an aquifer system.</title>
        <authorList>
            <person name="Anantharaman K."/>
            <person name="Brown C.T."/>
            <person name="Hug L.A."/>
            <person name="Sharon I."/>
            <person name="Castelle C.J."/>
            <person name="Probst A.J."/>
            <person name="Thomas B.C."/>
            <person name="Singh A."/>
            <person name="Wilkins M.J."/>
            <person name="Karaoz U."/>
            <person name="Brodie E.L."/>
            <person name="Williams K.H."/>
            <person name="Hubbard S.S."/>
            <person name="Banfield J.F."/>
        </authorList>
    </citation>
    <scope>NUCLEOTIDE SEQUENCE [LARGE SCALE GENOMIC DNA]</scope>
</reference>
<dbReference type="Gene3D" id="3.40.50.2000">
    <property type="entry name" value="Glycogen Phosphorylase B"/>
    <property type="match status" value="1"/>
</dbReference>
<evidence type="ECO:0000259" key="1">
    <source>
        <dbReference type="Pfam" id="PF00534"/>
    </source>
</evidence>
<dbReference type="Proteomes" id="UP000178401">
    <property type="component" value="Unassembled WGS sequence"/>
</dbReference>
<proteinExistence type="predicted"/>
<dbReference type="PANTHER" id="PTHR45947">
    <property type="entry name" value="SULFOQUINOVOSYL TRANSFERASE SQD2"/>
    <property type="match status" value="1"/>
</dbReference>
<name>A0A1F7XPY8_9BACT</name>
<evidence type="ECO:0000313" key="2">
    <source>
        <dbReference type="EMBL" id="OGM16448.1"/>
    </source>
</evidence>
<protein>
    <recommendedName>
        <fullName evidence="1">Glycosyl transferase family 1 domain-containing protein</fullName>
    </recommendedName>
</protein>
<gene>
    <name evidence="2" type="ORF">A2V55_03110</name>
</gene>
<evidence type="ECO:0000313" key="3">
    <source>
        <dbReference type="Proteomes" id="UP000178401"/>
    </source>
</evidence>
<sequence>MAIKAFNKLGYPLMIVGTGSEEKKLKKLAKRNIVFKSLVSEEELPSLYRKAKCFIMPQEEDFGITCVEAQASGVPVIAYKKGGALDTVVEGKTGLFFTNPTADSIVDAVKRFDRMRFKTENIIGNAKRFSKEEFTKNILSLINKL</sequence>
<dbReference type="EMBL" id="MGFY01000020">
    <property type="protein sequence ID" value="OGM16448.1"/>
    <property type="molecule type" value="Genomic_DNA"/>
</dbReference>
<dbReference type="GO" id="GO:0016757">
    <property type="term" value="F:glycosyltransferase activity"/>
    <property type="evidence" value="ECO:0007669"/>
    <property type="project" value="InterPro"/>
</dbReference>
<accession>A0A1F7XPY8</accession>
<dbReference type="Pfam" id="PF00534">
    <property type="entry name" value="Glycos_transf_1"/>
    <property type="match status" value="1"/>
</dbReference>
<dbReference type="InterPro" id="IPR050194">
    <property type="entry name" value="Glycosyltransferase_grp1"/>
</dbReference>
<feature type="domain" description="Glycosyl transferase family 1" evidence="1">
    <location>
        <begin position="3"/>
        <end position="128"/>
    </location>
</feature>
<dbReference type="AlphaFoldDB" id="A0A1F7XPY8"/>
<dbReference type="InterPro" id="IPR001296">
    <property type="entry name" value="Glyco_trans_1"/>
</dbReference>